<evidence type="ECO:0000313" key="2">
    <source>
        <dbReference type="EMBL" id="PSR35004.1"/>
    </source>
</evidence>
<dbReference type="SUPFAM" id="SSF55729">
    <property type="entry name" value="Acyl-CoA N-acyltransferases (Nat)"/>
    <property type="match status" value="1"/>
</dbReference>
<comment type="caution">
    <text evidence="2">The sequence shown here is derived from an EMBL/GenBank/DDBJ whole genome shotgun (WGS) entry which is preliminary data.</text>
</comment>
<name>A0A2T2XKI3_9FIRM</name>
<dbReference type="InterPro" id="IPR000182">
    <property type="entry name" value="GNAT_dom"/>
</dbReference>
<protein>
    <recommendedName>
        <fullName evidence="1">N-acetyltransferase domain-containing protein</fullName>
    </recommendedName>
</protein>
<gene>
    <name evidence="2" type="ORF">C7B46_02250</name>
</gene>
<evidence type="ECO:0000313" key="3">
    <source>
        <dbReference type="Proteomes" id="UP000242972"/>
    </source>
</evidence>
<dbReference type="InterPro" id="IPR016181">
    <property type="entry name" value="Acyl_CoA_acyltransferase"/>
</dbReference>
<organism evidence="2 3">
    <name type="scientific">Sulfobacillus benefaciens</name>
    <dbReference type="NCBI Taxonomy" id="453960"/>
    <lineage>
        <taxon>Bacteria</taxon>
        <taxon>Bacillati</taxon>
        <taxon>Bacillota</taxon>
        <taxon>Clostridia</taxon>
        <taxon>Eubacteriales</taxon>
        <taxon>Clostridiales Family XVII. Incertae Sedis</taxon>
        <taxon>Sulfobacillus</taxon>
    </lineage>
</organism>
<sequence length="84" mass="9477">MGFCIYGAYDGINERFGPFGVAASLRGTGLGKVLLYRCLEQMRQEGLHTAWFLWTGEKEAAGHLYLRAGFTITRRFDVMKKILA</sequence>
<dbReference type="Gene3D" id="3.40.630.30">
    <property type="match status" value="1"/>
</dbReference>
<dbReference type="PROSITE" id="PS51186">
    <property type="entry name" value="GNAT"/>
    <property type="match status" value="1"/>
</dbReference>
<dbReference type="GO" id="GO:0016747">
    <property type="term" value="F:acyltransferase activity, transferring groups other than amino-acyl groups"/>
    <property type="evidence" value="ECO:0007669"/>
    <property type="project" value="InterPro"/>
</dbReference>
<accession>A0A2T2XKI3</accession>
<evidence type="ECO:0000259" key="1">
    <source>
        <dbReference type="PROSITE" id="PS51186"/>
    </source>
</evidence>
<reference evidence="2 3" key="1">
    <citation type="journal article" date="2014" name="BMC Genomics">
        <title>Comparison of environmental and isolate Sulfobacillus genomes reveals diverse carbon, sulfur, nitrogen, and hydrogen metabolisms.</title>
        <authorList>
            <person name="Justice N.B."/>
            <person name="Norman A."/>
            <person name="Brown C.T."/>
            <person name="Singh A."/>
            <person name="Thomas B.C."/>
            <person name="Banfield J.F."/>
        </authorList>
    </citation>
    <scope>NUCLEOTIDE SEQUENCE [LARGE SCALE GENOMIC DNA]</scope>
    <source>
        <strain evidence="2">AMDSBA4</strain>
    </source>
</reference>
<dbReference type="Pfam" id="PF00583">
    <property type="entry name" value="Acetyltransf_1"/>
    <property type="match status" value="1"/>
</dbReference>
<proteinExistence type="predicted"/>
<feature type="domain" description="N-acetyltransferase" evidence="1">
    <location>
        <begin position="1"/>
        <end position="84"/>
    </location>
</feature>
<dbReference type="Proteomes" id="UP000242972">
    <property type="component" value="Unassembled WGS sequence"/>
</dbReference>
<dbReference type="AlphaFoldDB" id="A0A2T2XKI3"/>
<dbReference type="EMBL" id="PXYW01000004">
    <property type="protein sequence ID" value="PSR35004.1"/>
    <property type="molecule type" value="Genomic_DNA"/>
</dbReference>